<dbReference type="InterPro" id="IPR028098">
    <property type="entry name" value="Glyco_trans_4-like_N"/>
</dbReference>
<dbReference type="Proteomes" id="UP000321532">
    <property type="component" value="Unassembled WGS sequence"/>
</dbReference>
<dbReference type="Pfam" id="PF00534">
    <property type="entry name" value="Glycos_transf_1"/>
    <property type="match status" value="1"/>
</dbReference>
<evidence type="ECO:0000313" key="3">
    <source>
        <dbReference type="EMBL" id="GEO02963.1"/>
    </source>
</evidence>
<sequence length="395" mass="45335">MHILYIHQYFRKPEQGGALRSYYLGKALVNAGHTVVLLTAHNGLKYYQENVDGIEVHYLPVAYDNHFNFIKRIWSFLSFTIRSIKLAFRLKNIQLCYATSTPLTIGLVALALKKFKNIPFYFEVRDLWPAAPIQLGYIRNIWAQRWLYAFEHYLYRQAEKVIGLSPGIVARIEPYKPASAIYLLPNMADCDYYNPGSPTRNSFNDLFYICYIGALGRANRVAFLLEIAHACQQHGLKQVKFIIVGTGAEATTLQNIAANLNLENITWAGPLNREQVREYLALAHATYTSFDTHPILETNSPNKFFDSLAAGKLTIVNTKGWLQQLVETHKCGFYANPEKPREFVEQLTSYLEHPPLLLQAQQNARMLAEEQFSRQKISRKFVQLFPLEPLNPILE</sequence>
<protein>
    <submittedName>
        <fullName evidence="3">Glycosyltransferase WbuB</fullName>
    </submittedName>
</protein>
<dbReference type="OrthoDB" id="9811902at2"/>
<keyword evidence="4" id="KW-1185">Reference proteome</keyword>
<gene>
    <name evidence="3" type="ORF">AAE02nite_06270</name>
</gene>
<dbReference type="Gene3D" id="3.40.50.2000">
    <property type="entry name" value="Glycogen Phosphorylase B"/>
    <property type="match status" value="2"/>
</dbReference>
<keyword evidence="3" id="KW-0808">Transferase</keyword>
<dbReference type="RefSeq" id="WP_146895004.1">
    <property type="nucleotide sequence ID" value="NZ_BJYS01000003.1"/>
</dbReference>
<dbReference type="SUPFAM" id="SSF53756">
    <property type="entry name" value="UDP-Glycosyltransferase/glycogen phosphorylase"/>
    <property type="match status" value="1"/>
</dbReference>
<dbReference type="AlphaFoldDB" id="A0A512ATE3"/>
<reference evidence="3 4" key="1">
    <citation type="submission" date="2019-07" db="EMBL/GenBank/DDBJ databases">
        <title>Whole genome shotgun sequence of Adhaeribacter aerolatus NBRC 106133.</title>
        <authorList>
            <person name="Hosoyama A."/>
            <person name="Uohara A."/>
            <person name="Ohji S."/>
            <person name="Ichikawa N."/>
        </authorList>
    </citation>
    <scope>NUCLEOTIDE SEQUENCE [LARGE SCALE GENOMIC DNA]</scope>
    <source>
        <strain evidence="3 4">NBRC 106133</strain>
    </source>
</reference>
<dbReference type="InterPro" id="IPR001296">
    <property type="entry name" value="Glyco_trans_1"/>
</dbReference>
<dbReference type="CDD" id="cd03794">
    <property type="entry name" value="GT4_WbuB-like"/>
    <property type="match status" value="1"/>
</dbReference>
<feature type="domain" description="Glycosyltransferase subfamily 4-like N-terminal" evidence="2">
    <location>
        <begin position="16"/>
        <end position="175"/>
    </location>
</feature>
<organism evidence="3 4">
    <name type="scientific">Adhaeribacter aerolatus</name>
    <dbReference type="NCBI Taxonomy" id="670289"/>
    <lineage>
        <taxon>Bacteria</taxon>
        <taxon>Pseudomonadati</taxon>
        <taxon>Bacteroidota</taxon>
        <taxon>Cytophagia</taxon>
        <taxon>Cytophagales</taxon>
        <taxon>Hymenobacteraceae</taxon>
        <taxon>Adhaeribacter</taxon>
    </lineage>
</organism>
<dbReference type="InterPro" id="IPR050194">
    <property type="entry name" value="Glycosyltransferase_grp1"/>
</dbReference>
<dbReference type="Pfam" id="PF13579">
    <property type="entry name" value="Glyco_trans_4_4"/>
    <property type="match status" value="1"/>
</dbReference>
<dbReference type="GO" id="GO:0016758">
    <property type="term" value="F:hexosyltransferase activity"/>
    <property type="evidence" value="ECO:0007669"/>
    <property type="project" value="TreeGrafter"/>
</dbReference>
<dbReference type="EMBL" id="BJYS01000003">
    <property type="protein sequence ID" value="GEO02963.1"/>
    <property type="molecule type" value="Genomic_DNA"/>
</dbReference>
<evidence type="ECO:0000259" key="1">
    <source>
        <dbReference type="Pfam" id="PF00534"/>
    </source>
</evidence>
<dbReference type="PANTHER" id="PTHR45947:SF3">
    <property type="entry name" value="SULFOQUINOVOSYL TRANSFERASE SQD2"/>
    <property type="match status" value="1"/>
</dbReference>
<accession>A0A512ATE3</accession>
<feature type="domain" description="Glycosyl transferase family 1" evidence="1">
    <location>
        <begin position="203"/>
        <end position="365"/>
    </location>
</feature>
<dbReference type="PANTHER" id="PTHR45947">
    <property type="entry name" value="SULFOQUINOVOSYL TRANSFERASE SQD2"/>
    <property type="match status" value="1"/>
</dbReference>
<evidence type="ECO:0000259" key="2">
    <source>
        <dbReference type="Pfam" id="PF13579"/>
    </source>
</evidence>
<proteinExistence type="predicted"/>
<evidence type="ECO:0000313" key="4">
    <source>
        <dbReference type="Proteomes" id="UP000321532"/>
    </source>
</evidence>
<comment type="caution">
    <text evidence="3">The sequence shown here is derived from an EMBL/GenBank/DDBJ whole genome shotgun (WGS) entry which is preliminary data.</text>
</comment>
<name>A0A512ATE3_9BACT</name>